<keyword evidence="3" id="KW-1185">Reference proteome</keyword>
<name>A0A1H2LD52_9ACTN</name>
<reference evidence="3" key="1">
    <citation type="submission" date="2016-10" db="EMBL/GenBank/DDBJ databases">
        <authorList>
            <person name="Varghese N."/>
            <person name="Submissions S."/>
        </authorList>
    </citation>
    <scope>NUCLEOTIDE SEQUENCE [LARGE SCALE GENOMIC DNA]</scope>
    <source>
        <strain evidence="3">DSM 45079</strain>
    </source>
</reference>
<dbReference type="InterPro" id="IPR016032">
    <property type="entry name" value="Sig_transdc_resp-reg_C-effctor"/>
</dbReference>
<gene>
    <name evidence="2" type="ORF">SAMN04488563_5810</name>
</gene>
<dbReference type="PANTHER" id="PTHR34293:SF1">
    <property type="entry name" value="HTH-TYPE TRANSCRIPTIONAL REGULATOR TRMBL2"/>
    <property type="match status" value="1"/>
</dbReference>
<proteinExistence type="predicted"/>
<dbReference type="SUPFAM" id="SSF46894">
    <property type="entry name" value="C-terminal effector domain of the bipartite response regulators"/>
    <property type="match status" value="1"/>
</dbReference>
<feature type="domain" description="HTH luxR-type" evidence="1">
    <location>
        <begin position="274"/>
        <end position="331"/>
    </location>
</feature>
<dbReference type="InterPro" id="IPR036390">
    <property type="entry name" value="WH_DNA-bd_sf"/>
</dbReference>
<dbReference type="STRING" id="419479.SAMN04488563_5810"/>
<dbReference type="SMART" id="SM00421">
    <property type="entry name" value="HTH_LUXR"/>
    <property type="match status" value="1"/>
</dbReference>
<dbReference type="GO" id="GO:0003677">
    <property type="term" value="F:DNA binding"/>
    <property type="evidence" value="ECO:0007669"/>
    <property type="project" value="InterPro"/>
</dbReference>
<organism evidence="2 3">
    <name type="scientific">Jiangella alkaliphila</name>
    <dbReference type="NCBI Taxonomy" id="419479"/>
    <lineage>
        <taxon>Bacteria</taxon>
        <taxon>Bacillati</taxon>
        <taxon>Actinomycetota</taxon>
        <taxon>Actinomycetes</taxon>
        <taxon>Jiangellales</taxon>
        <taxon>Jiangellaceae</taxon>
        <taxon>Jiangella</taxon>
    </lineage>
</organism>
<dbReference type="InterPro" id="IPR051797">
    <property type="entry name" value="TrmB-like"/>
</dbReference>
<evidence type="ECO:0000313" key="2">
    <source>
        <dbReference type="EMBL" id="SDU78558.1"/>
    </source>
</evidence>
<dbReference type="AlphaFoldDB" id="A0A1H2LD52"/>
<dbReference type="EMBL" id="LT629791">
    <property type="protein sequence ID" value="SDU78558.1"/>
    <property type="molecule type" value="Genomic_DNA"/>
</dbReference>
<accession>A0A1H2LD52</accession>
<dbReference type="Pfam" id="PF01978">
    <property type="entry name" value="TrmB"/>
    <property type="match status" value="1"/>
</dbReference>
<dbReference type="GO" id="GO:0006355">
    <property type="term" value="P:regulation of DNA-templated transcription"/>
    <property type="evidence" value="ECO:0007669"/>
    <property type="project" value="InterPro"/>
</dbReference>
<evidence type="ECO:0000259" key="1">
    <source>
        <dbReference type="SMART" id="SM00421"/>
    </source>
</evidence>
<dbReference type="InterPro" id="IPR036388">
    <property type="entry name" value="WH-like_DNA-bd_sf"/>
</dbReference>
<dbReference type="SUPFAM" id="SSF46785">
    <property type="entry name" value="Winged helix' DNA-binding domain"/>
    <property type="match status" value="1"/>
</dbReference>
<sequence length="337" mass="36855">MFGQVAAGERHHGVIGRRYAATVLHGLGLSDVDESVYRSVLRRRPGSIAELARTLELSRHRVEKAIQHLRALGLLQPGAPGQPPTAADPEIAIPVLLRQRHEQLEDVTTHLPALAAEHRLAAFGDAHHQAVEVIVGSEEIRHRTAALAATANEFLIFDRPPYAYDPSGEVEGELPFLERGVTIRVVYDSTALQDPLRLANVRTLAAHGEQARVLPKVPLKLTIFDQHTAVVPLTREEVSESVALVHESGLLDALLALFETLWSSAPVLDRPHDTAPIPPEDADLLTLLAMGVKDAAVARQLGVSIRTARRRISGIMDRLGATSRFQAGRESERRGWL</sequence>
<evidence type="ECO:0000313" key="3">
    <source>
        <dbReference type="Proteomes" id="UP000182977"/>
    </source>
</evidence>
<dbReference type="Proteomes" id="UP000182977">
    <property type="component" value="Chromosome I"/>
</dbReference>
<protein>
    <submittedName>
        <fullName evidence="2">Sugar-specific transcriptional regulator TrmB</fullName>
    </submittedName>
</protein>
<dbReference type="PANTHER" id="PTHR34293">
    <property type="entry name" value="HTH-TYPE TRANSCRIPTIONAL REGULATOR TRMBL2"/>
    <property type="match status" value="1"/>
</dbReference>
<dbReference type="Gene3D" id="1.10.10.10">
    <property type="entry name" value="Winged helix-like DNA-binding domain superfamily/Winged helix DNA-binding domain"/>
    <property type="match status" value="2"/>
</dbReference>
<dbReference type="InterPro" id="IPR002831">
    <property type="entry name" value="Tscrpt_reg_TrmB_N"/>
</dbReference>
<dbReference type="InterPro" id="IPR000792">
    <property type="entry name" value="Tscrpt_reg_LuxR_C"/>
</dbReference>